<sequence>MGLFRRAVALTAIGGSAAYLVCKTYIYVGTYHEAPAFRAGDLSLPSRLKYNFFGSNDDVLSTKSAKICNPNKNPVTHDYFEKEIDVETTKKILAKYKTNDELLAAMQKALLLGPTLWPHRFIVSPYLKSKDPNNRIAGFSYFEPALKKVDVASQPKTALFDIPLLPSNPSLKYLWNADDIKSSKGPLAPHTIIYGMFDFIENGKRSDGGFFSLAFGSDLGAGSAIHRFDYFVKKNDKGEKQLVFRMVNATFALPKGSPAPPDDTKGLHEFMTRTIVLDIIRGLEY</sequence>
<dbReference type="EMBL" id="LK052891">
    <property type="protein sequence ID" value="CDR41149.1"/>
    <property type="molecule type" value="Genomic_DNA"/>
</dbReference>
<evidence type="ECO:0000313" key="1">
    <source>
        <dbReference type="EMBL" id="CDR41149.1"/>
    </source>
</evidence>
<gene>
    <name evidence="1" type="ORF">CYFA0S_06e02674g</name>
</gene>
<accession>A0A061AUB0</accession>
<dbReference type="OrthoDB" id="3354680at2759"/>
<protein>
    <submittedName>
        <fullName evidence="1">CYFA0S06e02674g1_1</fullName>
    </submittedName>
</protein>
<organism evidence="1">
    <name type="scientific">Cyberlindnera fabianii</name>
    <name type="common">Yeast</name>
    <name type="synonym">Hansenula fabianii</name>
    <dbReference type="NCBI Taxonomy" id="36022"/>
    <lineage>
        <taxon>Eukaryota</taxon>
        <taxon>Fungi</taxon>
        <taxon>Dikarya</taxon>
        <taxon>Ascomycota</taxon>
        <taxon>Saccharomycotina</taxon>
        <taxon>Saccharomycetes</taxon>
        <taxon>Phaffomycetales</taxon>
        <taxon>Phaffomycetaceae</taxon>
        <taxon>Cyberlindnera</taxon>
    </lineage>
</organism>
<reference evidence="1" key="1">
    <citation type="journal article" date="2014" name="Genome Announc.">
        <title>Genome sequence of the yeast Cyberlindnera fabianii (Hansenula fabianii).</title>
        <authorList>
            <person name="Freel K.C."/>
            <person name="Sarilar V."/>
            <person name="Neuveglise C."/>
            <person name="Devillers H."/>
            <person name="Friedrich A."/>
            <person name="Schacherer J."/>
        </authorList>
    </citation>
    <scope>NUCLEOTIDE SEQUENCE</scope>
    <source>
        <strain evidence="1">YJS4271</strain>
    </source>
</reference>
<dbReference type="VEuPathDB" id="FungiDB:BON22_3102"/>
<dbReference type="AlphaFoldDB" id="A0A061AUB0"/>
<proteinExistence type="predicted"/>
<name>A0A061AUB0_CYBFA</name>